<name>S5TV27_9BACT</name>
<dbReference type="GO" id="GO:0004467">
    <property type="term" value="F:long-chain fatty acid-CoA ligase activity"/>
    <property type="evidence" value="ECO:0007669"/>
    <property type="project" value="UniProtKB-EC"/>
</dbReference>
<dbReference type="GO" id="GO:0044550">
    <property type="term" value="P:secondary metabolite biosynthetic process"/>
    <property type="evidence" value="ECO:0007669"/>
    <property type="project" value="UniProtKB-ARBA"/>
</dbReference>
<dbReference type="SUPFAM" id="SSF56801">
    <property type="entry name" value="Acetyl-CoA synthetase-like"/>
    <property type="match status" value="1"/>
</dbReference>
<keyword evidence="2" id="KW-0596">Phosphopantetheine</keyword>
<dbReference type="PRINTS" id="PR00081">
    <property type="entry name" value="GDHRDH"/>
</dbReference>
<dbReference type="InterPro" id="IPR036291">
    <property type="entry name" value="NAD(P)-bd_dom_sf"/>
</dbReference>
<dbReference type="InterPro" id="IPR000873">
    <property type="entry name" value="AMP-dep_synth/lig_dom"/>
</dbReference>
<dbReference type="Pfam" id="PF08659">
    <property type="entry name" value="KR"/>
    <property type="match status" value="1"/>
</dbReference>
<keyword evidence="5" id="KW-0436">Ligase</keyword>
<proteinExistence type="inferred from homology"/>
<dbReference type="Gene3D" id="3.30.300.30">
    <property type="match status" value="1"/>
</dbReference>
<evidence type="ECO:0000256" key="3">
    <source>
        <dbReference type="ARBA" id="ARBA00022553"/>
    </source>
</evidence>
<dbReference type="Gene3D" id="3.40.50.12780">
    <property type="entry name" value="N-terminal domain of ligase-like"/>
    <property type="match status" value="1"/>
</dbReference>
<dbReference type="EC" id="6.2.1.3" evidence="5"/>
<dbReference type="GO" id="GO:0031177">
    <property type="term" value="F:phosphopantetheine binding"/>
    <property type="evidence" value="ECO:0007669"/>
    <property type="project" value="InterPro"/>
</dbReference>
<dbReference type="PROSITE" id="PS00012">
    <property type="entry name" value="PHOSPHOPANTETHEINE"/>
    <property type="match status" value="1"/>
</dbReference>
<dbReference type="Pfam" id="PF00501">
    <property type="entry name" value="AMP-binding"/>
    <property type="match status" value="1"/>
</dbReference>
<dbReference type="GO" id="GO:0005886">
    <property type="term" value="C:plasma membrane"/>
    <property type="evidence" value="ECO:0007669"/>
    <property type="project" value="TreeGrafter"/>
</dbReference>
<dbReference type="InterPro" id="IPR006162">
    <property type="entry name" value="Ppantetheine_attach_site"/>
</dbReference>
<reference evidence="5" key="1">
    <citation type="journal article" date="2013" name="Proc. Natl. Acad. Sci. U.S.A.">
        <title>Mapping gene clusters within arrayed metagenomic libraries to expand the structural diversity of biomedically relevant natural products.</title>
        <authorList>
            <person name="Owen J.G."/>
            <person name="Reddy B.V."/>
            <person name="Ternei M.A."/>
            <person name="Charlop-Powers Z."/>
            <person name="Calle P.Y."/>
            <person name="Kim J.H."/>
            <person name="Brady S.F."/>
        </authorList>
    </citation>
    <scope>NUCLEOTIDE SEQUENCE</scope>
</reference>
<dbReference type="SUPFAM" id="SSF47336">
    <property type="entry name" value="ACP-like"/>
    <property type="match status" value="1"/>
</dbReference>
<dbReference type="Pfam" id="PF00550">
    <property type="entry name" value="PP-binding"/>
    <property type="match status" value="1"/>
</dbReference>
<dbReference type="PANTHER" id="PTHR22754:SF32">
    <property type="entry name" value="DISCO-INTERACTING PROTEIN 2"/>
    <property type="match status" value="1"/>
</dbReference>
<evidence type="ECO:0000313" key="5">
    <source>
        <dbReference type="EMBL" id="AGS49841.1"/>
    </source>
</evidence>
<sequence>MDPVAANPAEYDSGTVADVERAVAAAPGVQDTAVAVRRFRRPAATPATVAVEPAPQPASKTIATGAEPPPVTAIVEGPPLILPPDTPKTLQEALRQAAELAPEKGTTYVLADGTEDRQTYAQLLTDSTRVLGGLQELGLQPGDAVLLQCADNRNFVTTFWACVLGGFLPTPVGPAPGYTKDNAVTRKLHAAWDLLGKPLIVTDEALREQVGGLPTLWGEDGVRIAAVEGLDGEGRPADVDADQPVVNLLTSGSTGTPKCVQHRNRSIISRTVATIAANGFTPDDVSLNWMPLDHVGGIIMYNVRDVVLRCEHVNARTDAFVQRPTSWLDWIDKYRATNTWAPNFAFALVCEQVEEIARGSWDLSSMLHICNAGEAVVARTAHRFLDLLAPHQLPADAMVPCWGMSETSSGVTYARLRRRHPSVGTVCVDPRSLTEQLVEVPHGTAQAVVLTEVGPPIAGVSLRIVDEDGQPLPEGRVGRLHVTGATMLAEYYRNPAANEAAFTEDGWFDTGDLGFLRHGRLTLTGRLKDMIIVNGANYPAHDLESVVSGVDGVQATNAAVCGVHDPALGTDAVVVFFVPTGGADVGTTVATIRTALARETGLRPNFVVPVPPDAFPKTESGKIQRNQLVESWQAGRLQAYTDESAEDAEAPTEAWLLERVYAPAPVVPAPLDEPVLVYARADDPLAGVLAQRFPATVIVDGQECRGTDDGVALDLRDAEQHRRALSYLESVPARVIYCLAASPAPEQDLDGPATELLLALRALAEARPDADVTVLTRHALRVDERDLVDPARATLPALVRTAQAEGTVGAIRLLDVPVDVDAADILAAGQPAGTEIAAVRDGTAYVERLRVVEEPPGLAIPADLLRPGGTVLLTGGLGGLGAQVAQYLLAAVSARLLVVGRTPEAQLTPARAAVLEELRDLGEVDYVALDVADAGALRDAVAKAEQRWDAPLDVVLHLAGVDVRAQWDDLGAHTLANEQPAWLADMLAPKLGGARAIDSLLAERPDTSVVLFSSVNGFFGGSSFGAYAAANAGLDGYALRWAAQGRTARSLAWSMWTDTGMNQGSPLTAAAEHRGLRAIDASRGLALLLATLNQDRPYLLVGADPDHDAIRPLLADDQLDGAEIVVAVVGDVAAAQAAVSHVPGVRVVGVQEIPRHADGRLNVKALTGPARRAYDPPEGELETAIAEILAEVVKQERVGRDDSFFTLGGDSLRAMQVVGRLKERLREPVPVSLLYEHPSPRELAAALSG</sequence>
<accession>S5TV27</accession>
<evidence type="ECO:0000259" key="4">
    <source>
        <dbReference type="PROSITE" id="PS50075"/>
    </source>
</evidence>
<dbReference type="InterPro" id="IPR020806">
    <property type="entry name" value="PKS_PP-bd"/>
</dbReference>
<dbReference type="Pfam" id="PF13193">
    <property type="entry name" value="AMP-binding_C"/>
    <property type="match status" value="1"/>
</dbReference>
<dbReference type="InterPro" id="IPR013968">
    <property type="entry name" value="PKS_KR"/>
</dbReference>
<dbReference type="AlphaFoldDB" id="S5TV27"/>
<dbReference type="SMART" id="SM00823">
    <property type="entry name" value="PKS_PP"/>
    <property type="match status" value="1"/>
</dbReference>
<dbReference type="GO" id="GO:0006633">
    <property type="term" value="P:fatty acid biosynthetic process"/>
    <property type="evidence" value="ECO:0007669"/>
    <property type="project" value="TreeGrafter"/>
</dbReference>
<dbReference type="CDD" id="cd05906">
    <property type="entry name" value="A_NRPS_TubE_like"/>
    <property type="match status" value="1"/>
</dbReference>
<dbReference type="InterPro" id="IPR009081">
    <property type="entry name" value="PP-bd_ACP"/>
</dbReference>
<dbReference type="Gene3D" id="1.10.1200.10">
    <property type="entry name" value="ACP-like"/>
    <property type="match status" value="1"/>
</dbReference>
<dbReference type="InterPro" id="IPR045851">
    <property type="entry name" value="AMP-bd_C_sf"/>
</dbReference>
<dbReference type="InterPro" id="IPR042099">
    <property type="entry name" value="ANL_N_sf"/>
</dbReference>
<comment type="similarity">
    <text evidence="1">Belongs to the ATP-dependent AMP-binding enzyme family.</text>
</comment>
<organism evidence="5">
    <name type="scientific">uncultured bacterium esnapd17</name>
    <dbReference type="NCBI Taxonomy" id="1366598"/>
    <lineage>
        <taxon>Bacteria</taxon>
        <taxon>environmental samples</taxon>
    </lineage>
</organism>
<dbReference type="PROSITE" id="PS50075">
    <property type="entry name" value="CARRIER"/>
    <property type="match status" value="1"/>
</dbReference>
<evidence type="ECO:0000256" key="1">
    <source>
        <dbReference type="ARBA" id="ARBA00006432"/>
    </source>
</evidence>
<keyword evidence="3" id="KW-0597">Phosphoprotein</keyword>
<dbReference type="GO" id="GO:0070566">
    <property type="term" value="F:adenylyltransferase activity"/>
    <property type="evidence" value="ECO:0007669"/>
    <property type="project" value="TreeGrafter"/>
</dbReference>
<evidence type="ECO:0000256" key="2">
    <source>
        <dbReference type="ARBA" id="ARBA00022450"/>
    </source>
</evidence>
<dbReference type="Gene3D" id="3.40.50.720">
    <property type="entry name" value="NAD(P)-binding Rossmann-like Domain"/>
    <property type="match status" value="1"/>
</dbReference>
<dbReference type="EMBL" id="KF264557">
    <property type="protein sequence ID" value="AGS49841.1"/>
    <property type="molecule type" value="Genomic_DNA"/>
</dbReference>
<dbReference type="InterPro" id="IPR002347">
    <property type="entry name" value="SDR_fam"/>
</dbReference>
<dbReference type="SUPFAM" id="SSF51735">
    <property type="entry name" value="NAD(P)-binding Rossmann-fold domains"/>
    <property type="match status" value="2"/>
</dbReference>
<dbReference type="FunFam" id="1.10.1200.10:FF:000016">
    <property type="entry name" value="Non-ribosomal peptide synthase"/>
    <property type="match status" value="1"/>
</dbReference>
<dbReference type="InterPro" id="IPR036736">
    <property type="entry name" value="ACP-like_sf"/>
</dbReference>
<protein>
    <submittedName>
        <fullName evidence="5">Long-chain-fatty-acid--CoA ligase</fullName>
        <ecNumber evidence="5">6.2.1.3</ecNumber>
    </submittedName>
</protein>
<feature type="domain" description="Carrier" evidence="4">
    <location>
        <begin position="1176"/>
        <end position="1249"/>
    </location>
</feature>
<dbReference type="PANTHER" id="PTHR22754">
    <property type="entry name" value="DISCO-INTERACTING PROTEIN 2 DIP2 -RELATED"/>
    <property type="match status" value="1"/>
</dbReference>
<dbReference type="InterPro" id="IPR057326">
    <property type="entry name" value="KR_dom"/>
</dbReference>
<dbReference type="SMART" id="SM00822">
    <property type="entry name" value="PKS_KR"/>
    <property type="match status" value="1"/>
</dbReference>
<dbReference type="InterPro" id="IPR025110">
    <property type="entry name" value="AMP-bd_C"/>
</dbReference>